<reference evidence="2" key="2">
    <citation type="submission" date="2020-09" db="EMBL/GenBank/DDBJ databases">
        <authorList>
            <person name="Sun Q."/>
            <person name="Zhou Y."/>
        </authorList>
    </citation>
    <scope>NUCLEOTIDE SEQUENCE</scope>
    <source>
        <strain evidence="2">CGMCC 1.15290</strain>
    </source>
</reference>
<dbReference type="GO" id="GO:0016787">
    <property type="term" value="F:hydrolase activity"/>
    <property type="evidence" value="ECO:0007669"/>
    <property type="project" value="InterPro"/>
</dbReference>
<dbReference type="Pfam" id="PF00149">
    <property type="entry name" value="Metallophos"/>
    <property type="match status" value="1"/>
</dbReference>
<dbReference type="EMBL" id="BMIB01000003">
    <property type="protein sequence ID" value="GGH69735.1"/>
    <property type="molecule type" value="Genomic_DNA"/>
</dbReference>
<dbReference type="RefSeq" id="WP_188953126.1">
    <property type="nucleotide sequence ID" value="NZ_BMIB01000003.1"/>
</dbReference>
<keyword evidence="3" id="KW-1185">Reference proteome</keyword>
<proteinExistence type="predicted"/>
<dbReference type="SUPFAM" id="SSF56300">
    <property type="entry name" value="Metallo-dependent phosphatases"/>
    <property type="match status" value="1"/>
</dbReference>
<dbReference type="InterPro" id="IPR029052">
    <property type="entry name" value="Metallo-depent_PP-like"/>
</dbReference>
<dbReference type="Proteomes" id="UP000627292">
    <property type="component" value="Unassembled WGS sequence"/>
</dbReference>
<organism evidence="2 3">
    <name type="scientific">Filimonas zeae</name>
    <dbReference type="NCBI Taxonomy" id="1737353"/>
    <lineage>
        <taxon>Bacteria</taxon>
        <taxon>Pseudomonadati</taxon>
        <taxon>Bacteroidota</taxon>
        <taxon>Chitinophagia</taxon>
        <taxon>Chitinophagales</taxon>
        <taxon>Chitinophagaceae</taxon>
        <taxon>Filimonas</taxon>
    </lineage>
</organism>
<accession>A0A917J064</accession>
<dbReference type="Gene3D" id="3.60.21.10">
    <property type="match status" value="1"/>
</dbReference>
<evidence type="ECO:0000313" key="3">
    <source>
        <dbReference type="Proteomes" id="UP000627292"/>
    </source>
</evidence>
<dbReference type="AlphaFoldDB" id="A0A917J064"/>
<dbReference type="PANTHER" id="PTHR46546">
    <property type="entry name" value="SHEWANELLA-LIKE PROTEIN PHOSPHATASE 1"/>
    <property type="match status" value="1"/>
</dbReference>
<comment type="caution">
    <text evidence="2">The sequence shown here is derived from an EMBL/GenBank/DDBJ whole genome shotgun (WGS) entry which is preliminary data.</text>
</comment>
<gene>
    <name evidence="2" type="ORF">GCM10011379_27330</name>
</gene>
<feature type="domain" description="Calcineurin-like phosphoesterase" evidence="1">
    <location>
        <begin position="131"/>
        <end position="308"/>
    </location>
</feature>
<name>A0A917J064_9BACT</name>
<protein>
    <submittedName>
        <fullName evidence="2">Metallophosphoesterase</fullName>
    </submittedName>
</protein>
<evidence type="ECO:0000259" key="1">
    <source>
        <dbReference type="Pfam" id="PF00149"/>
    </source>
</evidence>
<dbReference type="PANTHER" id="PTHR46546:SF4">
    <property type="entry name" value="SHEWANELLA-LIKE PROTEIN PHOSPHATASE 1"/>
    <property type="match status" value="1"/>
</dbReference>
<dbReference type="InterPro" id="IPR004843">
    <property type="entry name" value="Calcineurin-like_PHP"/>
</dbReference>
<sequence>MKLLIIPALLTCLHLTAQEPVDGPYIYCPNKDTAVAFTLLQQGDVLRSSARLIRRSGPGSNTFTVPVANHPEWNFTVQLHDAPIPPAEYEMPEQLFALSDIEGEFAAGRALLISGNVIDSQYNWTFGKGHLVVAGDLFDRGVDVLPWLWLLYSLEEKAHAAGGFVQVLLGNHDIMQLNGDYRYTDARFFKHAWTLGRDIRTLFDEDAELGRWLRSKNIIERTGSYLFMHAGLSPDVLRMNHTPEQINTLCRPWYAAARKNIPDSLQCFFDSRSPFWYRGYFASPALDEAVVDSTLQQYHCRTIVVGHTITDTTLAIRYHGKVLGIDVNQHEGHHAALLINREGLYSVDEKGNRLLLSLSKE</sequence>
<reference evidence="2" key="1">
    <citation type="journal article" date="2014" name="Int. J. Syst. Evol. Microbiol.">
        <title>Complete genome sequence of Corynebacterium casei LMG S-19264T (=DSM 44701T), isolated from a smear-ripened cheese.</title>
        <authorList>
            <consortium name="US DOE Joint Genome Institute (JGI-PGF)"/>
            <person name="Walter F."/>
            <person name="Albersmeier A."/>
            <person name="Kalinowski J."/>
            <person name="Ruckert C."/>
        </authorList>
    </citation>
    <scope>NUCLEOTIDE SEQUENCE</scope>
    <source>
        <strain evidence="2">CGMCC 1.15290</strain>
    </source>
</reference>
<evidence type="ECO:0000313" key="2">
    <source>
        <dbReference type="EMBL" id="GGH69735.1"/>
    </source>
</evidence>